<proteinExistence type="predicted"/>
<evidence type="ECO:0000313" key="3">
    <source>
        <dbReference type="Proteomes" id="UP001055453"/>
    </source>
</evidence>
<dbReference type="Pfam" id="PF07963">
    <property type="entry name" value="N_methyl"/>
    <property type="match status" value="1"/>
</dbReference>
<evidence type="ECO:0008006" key="4">
    <source>
        <dbReference type="Google" id="ProtNLM"/>
    </source>
</evidence>
<keyword evidence="1" id="KW-0812">Transmembrane</keyword>
<evidence type="ECO:0000256" key="1">
    <source>
        <dbReference type="SAM" id="Phobius"/>
    </source>
</evidence>
<feature type="transmembrane region" description="Helical" evidence="1">
    <location>
        <begin position="38"/>
        <end position="60"/>
    </location>
</feature>
<evidence type="ECO:0000313" key="2">
    <source>
        <dbReference type="EMBL" id="BDI17357.1"/>
    </source>
</evidence>
<keyword evidence="3" id="KW-1185">Reference proteome</keyword>
<dbReference type="InterPro" id="IPR012902">
    <property type="entry name" value="N_methyl_site"/>
</dbReference>
<reference evidence="2" key="1">
    <citation type="submission" date="2022-04" db="EMBL/GenBank/DDBJ databases">
        <title>Complete genome sequence of a cyanobacterium, Nostoc sp. SO-36, isolated in Antarctica.</title>
        <authorList>
            <person name="Kanesaki Y."/>
            <person name="Effendi D."/>
            <person name="Sakamoto T."/>
            <person name="Ohtani S."/>
            <person name="Awai K."/>
        </authorList>
    </citation>
    <scope>NUCLEOTIDE SEQUENCE</scope>
    <source>
        <strain evidence="2">SO-36</strain>
    </source>
</reference>
<name>A0ABM7Z2Y6_NOSCO</name>
<dbReference type="RefSeq" id="WP_251955286.1">
    <property type="nucleotide sequence ID" value="NZ_AP025732.1"/>
</dbReference>
<accession>A0ABM7Z2Y6</accession>
<sequence>MSIRKQVKKQTLQTAKVGKIHLSYLRNSEGGFTIVESLVAILVVSIFLLAIAPVLSLSVATRVQSKRIELATQAARTYIDGVKTKKILAPSGPTTATTLTGTSAPTATGTLTCNTTPTSPVASNCSVPTPLIGTSLYCIDFDGNSTCEITSVTDMVVQGFRPNNNTSTAGYALGVRVYRADAFKENTTLSRNNASGTNNEKVTQATFTGGVGQRKAPLVEMTTDINDTEPKYSDLCARIKGSDPTNNPNDIGCSN</sequence>
<organism evidence="2 3">
    <name type="scientific">Nostoc cf. commune SO-36</name>
    <dbReference type="NCBI Taxonomy" id="449208"/>
    <lineage>
        <taxon>Bacteria</taxon>
        <taxon>Bacillati</taxon>
        <taxon>Cyanobacteriota</taxon>
        <taxon>Cyanophyceae</taxon>
        <taxon>Nostocales</taxon>
        <taxon>Nostocaceae</taxon>
        <taxon>Nostoc</taxon>
    </lineage>
</organism>
<dbReference type="NCBIfam" id="NF038303">
    <property type="entry name" value="EPS_HpsB"/>
    <property type="match status" value="1"/>
</dbReference>
<dbReference type="Proteomes" id="UP001055453">
    <property type="component" value="Chromosome"/>
</dbReference>
<keyword evidence="1" id="KW-0472">Membrane</keyword>
<dbReference type="EMBL" id="AP025732">
    <property type="protein sequence ID" value="BDI17357.1"/>
    <property type="molecule type" value="Genomic_DNA"/>
</dbReference>
<gene>
    <name evidence="2" type="ORF">ANSO36C_31590</name>
</gene>
<keyword evidence="1" id="KW-1133">Transmembrane helix</keyword>
<protein>
    <recommendedName>
        <fullName evidence="4">Prepilin-type N-terminal cleavage/methylation domain-containing protein</fullName>
    </recommendedName>
</protein>